<feature type="domain" description="OmpR/PhoB-type" evidence="9">
    <location>
        <begin position="124"/>
        <end position="222"/>
    </location>
</feature>
<sequence>MKILVVEDEIGILEGIVSILKEEQYDVDTAQNGYDGVELANQNIYDAIILDIMLPEVDGFTILKTVRENGIKTPIILLTAKDRVEDRVKGLDLGAEDYLIKPFASPELLARIRVLIRGKGERNENVLSYGPIKVNESDHDGYINEDKLNLTLKEYLLLEFFIRNNEQILLRDQIFNRIWGFSSESGLNVVDVYVHHLRKKLANYECDYFIKTIRGIGFMLKGDEQDVSKN</sequence>
<dbReference type="InterPro" id="IPR036388">
    <property type="entry name" value="WH-like_DNA-bd_sf"/>
</dbReference>
<accession>A0A940SK69</accession>
<keyword evidence="3" id="KW-0805">Transcription regulation</keyword>
<dbReference type="Pfam" id="PF00486">
    <property type="entry name" value="Trans_reg_C"/>
    <property type="match status" value="1"/>
</dbReference>
<evidence type="ECO:0000259" key="8">
    <source>
        <dbReference type="PROSITE" id="PS50110"/>
    </source>
</evidence>
<protein>
    <submittedName>
        <fullName evidence="10">Response regulator transcription factor</fullName>
    </submittedName>
</protein>
<evidence type="ECO:0000313" key="11">
    <source>
        <dbReference type="Proteomes" id="UP000682134"/>
    </source>
</evidence>
<proteinExistence type="predicted"/>
<evidence type="ECO:0000259" key="9">
    <source>
        <dbReference type="PROSITE" id="PS51755"/>
    </source>
</evidence>
<keyword evidence="5" id="KW-0804">Transcription</keyword>
<keyword evidence="1 6" id="KW-0597">Phosphoprotein</keyword>
<dbReference type="InterPro" id="IPR001867">
    <property type="entry name" value="OmpR/PhoB-type_DNA-bd"/>
</dbReference>
<feature type="modified residue" description="4-aspartylphosphate" evidence="6">
    <location>
        <position position="51"/>
    </location>
</feature>
<organism evidence="10 11">
    <name type="scientific">Gottfriedia endophytica</name>
    <dbReference type="NCBI Taxonomy" id="2820819"/>
    <lineage>
        <taxon>Bacteria</taxon>
        <taxon>Bacillati</taxon>
        <taxon>Bacillota</taxon>
        <taxon>Bacilli</taxon>
        <taxon>Bacillales</taxon>
        <taxon>Bacillaceae</taxon>
        <taxon>Gottfriedia</taxon>
    </lineage>
</organism>
<comment type="caution">
    <text evidence="10">The sequence shown here is derived from an EMBL/GenBank/DDBJ whole genome shotgun (WGS) entry which is preliminary data.</text>
</comment>
<name>A0A940SK69_9BACI</name>
<dbReference type="SMART" id="SM00862">
    <property type="entry name" value="Trans_reg_C"/>
    <property type="match status" value="1"/>
</dbReference>
<dbReference type="Pfam" id="PF00072">
    <property type="entry name" value="Response_reg"/>
    <property type="match status" value="1"/>
</dbReference>
<dbReference type="PANTHER" id="PTHR48111:SF22">
    <property type="entry name" value="REGULATOR OF RPOS"/>
    <property type="match status" value="1"/>
</dbReference>
<gene>
    <name evidence="10" type="ORF">J5Y03_10955</name>
</gene>
<dbReference type="PANTHER" id="PTHR48111">
    <property type="entry name" value="REGULATOR OF RPOS"/>
    <property type="match status" value="1"/>
</dbReference>
<feature type="domain" description="Response regulatory" evidence="8">
    <location>
        <begin position="2"/>
        <end position="116"/>
    </location>
</feature>
<dbReference type="FunFam" id="3.40.50.2300:FF:000001">
    <property type="entry name" value="DNA-binding response regulator PhoB"/>
    <property type="match status" value="1"/>
</dbReference>
<dbReference type="Proteomes" id="UP000682134">
    <property type="component" value="Unassembled WGS sequence"/>
</dbReference>
<evidence type="ECO:0000313" key="10">
    <source>
        <dbReference type="EMBL" id="MBP0725689.1"/>
    </source>
</evidence>
<dbReference type="GO" id="GO:0000976">
    <property type="term" value="F:transcription cis-regulatory region binding"/>
    <property type="evidence" value="ECO:0007669"/>
    <property type="project" value="TreeGrafter"/>
</dbReference>
<dbReference type="GO" id="GO:0000156">
    <property type="term" value="F:phosphorelay response regulator activity"/>
    <property type="evidence" value="ECO:0007669"/>
    <property type="project" value="TreeGrafter"/>
</dbReference>
<dbReference type="SMART" id="SM00448">
    <property type="entry name" value="REC"/>
    <property type="match status" value="1"/>
</dbReference>
<dbReference type="PROSITE" id="PS51755">
    <property type="entry name" value="OMPR_PHOB"/>
    <property type="match status" value="1"/>
</dbReference>
<keyword evidence="4 7" id="KW-0238">DNA-binding</keyword>
<dbReference type="AlphaFoldDB" id="A0A940SK69"/>
<dbReference type="Gene3D" id="3.40.50.2300">
    <property type="match status" value="1"/>
</dbReference>
<dbReference type="GO" id="GO:0006355">
    <property type="term" value="P:regulation of DNA-templated transcription"/>
    <property type="evidence" value="ECO:0007669"/>
    <property type="project" value="InterPro"/>
</dbReference>
<evidence type="ECO:0000256" key="1">
    <source>
        <dbReference type="ARBA" id="ARBA00022553"/>
    </source>
</evidence>
<dbReference type="PROSITE" id="PS50110">
    <property type="entry name" value="RESPONSE_REGULATORY"/>
    <property type="match status" value="1"/>
</dbReference>
<dbReference type="InterPro" id="IPR011006">
    <property type="entry name" value="CheY-like_superfamily"/>
</dbReference>
<evidence type="ECO:0000256" key="2">
    <source>
        <dbReference type="ARBA" id="ARBA00023012"/>
    </source>
</evidence>
<dbReference type="SUPFAM" id="SSF52172">
    <property type="entry name" value="CheY-like"/>
    <property type="match status" value="1"/>
</dbReference>
<evidence type="ECO:0000256" key="7">
    <source>
        <dbReference type="PROSITE-ProRule" id="PRU01091"/>
    </source>
</evidence>
<dbReference type="InterPro" id="IPR039420">
    <property type="entry name" value="WalR-like"/>
</dbReference>
<feature type="DNA-binding region" description="OmpR/PhoB-type" evidence="7">
    <location>
        <begin position="124"/>
        <end position="222"/>
    </location>
</feature>
<reference evidence="10" key="1">
    <citation type="submission" date="2021-04" db="EMBL/GenBank/DDBJ databases">
        <title>Genome seq and assembly of Bacillus sp.</title>
        <authorList>
            <person name="Chhetri G."/>
        </authorList>
    </citation>
    <scope>NUCLEOTIDE SEQUENCE</scope>
    <source>
        <strain evidence="10">RG28</strain>
    </source>
</reference>
<keyword evidence="2" id="KW-0902">Two-component regulatory system</keyword>
<dbReference type="CDD" id="cd00383">
    <property type="entry name" value="trans_reg_C"/>
    <property type="match status" value="1"/>
</dbReference>
<evidence type="ECO:0000256" key="6">
    <source>
        <dbReference type="PROSITE-ProRule" id="PRU00169"/>
    </source>
</evidence>
<dbReference type="EMBL" id="JAGIYQ010000006">
    <property type="protein sequence ID" value="MBP0725689.1"/>
    <property type="molecule type" value="Genomic_DNA"/>
</dbReference>
<evidence type="ECO:0000256" key="4">
    <source>
        <dbReference type="ARBA" id="ARBA00023125"/>
    </source>
</evidence>
<dbReference type="InterPro" id="IPR001789">
    <property type="entry name" value="Sig_transdc_resp-reg_receiver"/>
</dbReference>
<dbReference type="GO" id="GO:0005829">
    <property type="term" value="C:cytosol"/>
    <property type="evidence" value="ECO:0007669"/>
    <property type="project" value="TreeGrafter"/>
</dbReference>
<dbReference type="Gene3D" id="6.10.250.690">
    <property type="match status" value="1"/>
</dbReference>
<dbReference type="Gene3D" id="1.10.10.10">
    <property type="entry name" value="Winged helix-like DNA-binding domain superfamily/Winged helix DNA-binding domain"/>
    <property type="match status" value="1"/>
</dbReference>
<evidence type="ECO:0000256" key="3">
    <source>
        <dbReference type="ARBA" id="ARBA00023015"/>
    </source>
</evidence>
<dbReference type="GO" id="GO:0032993">
    <property type="term" value="C:protein-DNA complex"/>
    <property type="evidence" value="ECO:0007669"/>
    <property type="project" value="TreeGrafter"/>
</dbReference>
<keyword evidence="11" id="KW-1185">Reference proteome</keyword>
<evidence type="ECO:0000256" key="5">
    <source>
        <dbReference type="ARBA" id="ARBA00023163"/>
    </source>
</evidence>
<dbReference type="RefSeq" id="WP_209405517.1">
    <property type="nucleotide sequence ID" value="NZ_JAGIYQ010000006.1"/>
</dbReference>